<evidence type="ECO:0000256" key="7">
    <source>
        <dbReference type="ARBA" id="ARBA00023136"/>
    </source>
</evidence>
<feature type="transmembrane region" description="Helical" evidence="9">
    <location>
        <begin position="316"/>
        <end position="335"/>
    </location>
</feature>
<keyword evidence="6 9" id="KW-1133">Transmembrane helix</keyword>
<evidence type="ECO:0000256" key="5">
    <source>
        <dbReference type="ARBA" id="ARBA00022692"/>
    </source>
</evidence>
<feature type="transmembrane region" description="Helical" evidence="9">
    <location>
        <begin position="162"/>
        <end position="184"/>
    </location>
</feature>
<dbReference type="Proteomes" id="UP000285138">
    <property type="component" value="Unassembled WGS sequence"/>
</dbReference>
<dbReference type="GO" id="GO:0005886">
    <property type="term" value="C:plasma membrane"/>
    <property type="evidence" value="ECO:0007669"/>
    <property type="project" value="UniProtKB-SubCell"/>
</dbReference>
<evidence type="ECO:0000256" key="6">
    <source>
        <dbReference type="ARBA" id="ARBA00022989"/>
    </source>
</evidence>
<feature type="domain" description="NADH-Ubiquinone oxidoreductase (complex I) chain 5 N-terminal" evidence="11">
    <location>
        <begin position="69"/>
        <end position="110"/>
    </location>
</feature>
<keyword evidence="4" id="KW-1003">Cell membrane</keyword>
<evidence type="ECO:0000256" key="1">
    <source>
        <dbReference type="ARBA" id="ARBA00004651"/>
    </source>
</evidence>
<organism evidence="12 13">
    <name type="scientific">Candidatus Syntrophonatronum acetioxidans</name>
    <dbReference type="NCBI Taxonomy" id="1795816"/>
    <lineage>
        <taxon>Bacteria</taxon>
        <taxon>Bacillati</taxon>
        <taxon>Bacillota</taxon>
        <taxon>Clostridia</taxon>
        <taxon>Eubacteriales</taxon>
        <taxon>Syntrophomonadaceae</taxon>
        <taxon>Candidatus Syntrophonatronum</taxon>
    </lineage>
</organism>
<dbReference type="Pfam" id="PF00662">
    <property type="entry name" value="Proton_antipo_N"/>
    <property type="match status" value="1"/>
</dbReference>
<name>A0A424YF49_9FIRM</name>
<gene>
    <name evidence="12" type="ORF">D5R97_04640</name>
</gene>
<feature type="transmembrane region" description="Helical" evidence="9">
    <location>
        <begin position="459"/>
        <end position="481"/>
    </location>
</feature>
<evidence type="ECO:0000256" key="4">
    <source>
        <dbReference type="ARBA" id="ARBA00022475"/>
    </source>
</evidence>
<evidence type="ECO:0000259" key="11">
    <source>
        <dbReference type="Pfam" id="PF00662"/>
    </source>
</evidence>
<sequence length="501" mass="55386">MWFLPLLAILIPGVGAALIYSIQEERFWLRGTIALGTVLINFLLVLRMFYFAGAGDFMEMVFFNLAGADFLLRVDYLSLVFALLCGFLWIFSIGYSIGYMEDHPNNRRFFTFYVLNLGVACGIAFAGNLFTLFIFYKLLTLSTFPLVAHSETEMARRATRIYIYYSVASGALLLYTVVVLQSLYNLGRVDTLTFTPAGFLSTLPVGEGLLIAFVIGFLGFAVKAALIPLHHWLPQAMVALAPVSALFHAVAVVNTGVFGIMRLVYYVYGPQWITVAQIQMYLVALAIITIIAGSLRALMEEELKLRLAYSTVSQMGYLALGTVLLLPTAFTGALLHFFNHAFLKITLFFCAGIIIGVTGKTKISELSGVGRKYSRTMGAFSIAALGLIGLPPISGYLIKLYLIRAGLQLDTIFETILIISVVFISALLNAFYYLPIIIQAFWGKEEFQEGEPFKKEKPLLVVPALILALACVALGIFPFYLTLPLAELVVESIWQGLLTVR</sequence>
<evidence type="ECO:0000313" key="13">
    <source>
        <dbReference type="Proteomes" id="UP000285138"/>
    </source>
</evidence>
<feature type="transmembrane region" description="Helical" evidence="9">
    <location>
        <begin position="341"/>
        <end position="359"/>
    </location>
</feature>
<feature type="domain" description="NADH:quinone oxidoreductase/Mrp antiporter transmembrane" evidence="10">
    <location>
        <begin position="126"/>
        <end position="421"/>
    </location>
</feature>
<accession>A0A424YF49</accession>
<feature type="transmembrane region" description="Helical" evidence="9">
    <location>
        <begin position="415"/>
        <end position="438"/>
    </location>
</feature>
<feature type="transmembrane region" description="Helical" evidence="9">
    <location>
        <begin position="272"/>
        <end position="295"/>
    </location>
</feature>
<evidence type="ECO:0000256" key="9">
    <source>
        <dbReference type="SAM" id="Phobius"/>
    </source>
</evidence>
<feature type="transmembrane region" description="Helical" evidence="9">
    <location>
        <begin position="32"/>
        <end position="53"/>
    </location>
</feature>
<dbReference type="InterPro" id="IPR001516">
    <property type="entry name" value="Proton_antipo_N"/>
</dbReference>
<dbReference type="InterPro" id="IPR050586">
    <property type="entry name" value="CPA3_Na-H_Antiporter_D"/>
</dbReference>
<evidence type="ECO:0000313" key="12">
    <source>
        <dbReference type="EMBL" id="RQD76268.1"/>
    </source>
</evidence>
<comment type="caution">
    <text evidence="12">The sequence shown here is derived from an EMBL/GenBank/DDBJ whole genome shotgun (WGS) entry which is preliminary data.</text>
</comment>
<feature type="transmembrane region" description="Helical" evidence="9">
    <location>
        <begin position="74"/>
        <end position="98"/>
    </location>
</feature>
<dbReference type="AlphaFoldDB" id="A0A424YF49"/>
<feature type="transmembrane region" description="Helical" evidence="9">
    <location>
        <begin position="238"/>
        <end position="260"/>
    </location>
</feature>
<comment type="similarity">
    <text evidence="3">Belongs to the CPA3 antiporters (TC 2.A.63) subunit A family.</text>
</comment>
<keyword evidence="5 8" id="KW-0812">Transmembrane</keyword>
<evidence type="ECO:0000259" key="10">
    <source>
        <dbReference type="Pfam" id="PF00361"/>
    </source>
</evidence>
<dbReference type="Pfam" id="PF00361">
    <property type="entry name" value="Proton_antipo_M"/>
    <property type="match status" value="1"/>
</dbReference>
<feature type="transmembrane region" description="Helical" evidence="9">
    <location>
        <begin position="204"/>
        <end position="226"/>
    </location>
</feature>
<keyword evidence="7 9" id="KW-0472">Membrane</keyword>
<feature type="transmembrane region" description="Helical" evidence="9">
    <location>
        <begin position="380"/>
        <end position="403"/>
    </location>
</feature>
<protein>
    <submittedName>
        <fullName evidence="12">Monovalent cation/H+ antiporter subunit D family protein</fullName>
    </submittedName>
</protein>
<evidence type="ECO:0000256" key="3">
    <source>
        <dbReference type="ARBA" id="ARBA00008483"/>
    </source>
</evidence>
<dbReference type="PRINTS" id="PR01434">
    <property type="entry name" value="NADHDHGNASE5"/>
</dbReference>
<proteinExistence type="inferred from homology"/>
<comment type="subcellular location">
    <subcellularLocation>
        <location evidence="1">Cell membrane</location>
        <topology evidence="1">Multi-pass membrane protein</topology>
    </subcellularLocation>
    <subcellularLocation>
        <location evidence="8">Membrane</location>
        <topology evidence="8">Multi-pass membrane protein</topology>
    </subcellularLocation>
</comment>
<dbReference type="InterPro" id="IPR001750">
    <property type="entry name" value="ND/Mrp_TM"/>
</dbReference>
<evidence type="ECO:0000256" key="8">
    <source>
        <dbReference type="RuleBase" id="RU000320"/>
    </source>
</evidence>
<comment type="similarity">
    <text evidence="2">Belongs to the CPA3 antiporters (TC 2.A.63) subunit D family.</text>
</comment>
<dbReference type="EMBL" id="QZAA01000125">
    <property type="protein sequence ID" value="RQD76268.1"/>
    <property type="molecule type" value="Genomic_DNA"/>
</dbReference>
<reference evidence="12 13" key="1">
    <citation type="submission" date="2018-08" db="EMBL/GenBank/DDBJ databases">
        <title>The metabolism and importance of syntrophic acetate oxidation coupled to methane or sulfide production in haloalkaline environments.</title>
        <authorList>
            <person name="Timmers P.H.A."/>
            <person name="Vavourakis C.D."/>
            <person name="Sorokin D.Y."/>
            <person name="Sinninghe Damste J.S."/>
            <person name="Muyzer G."/>
            <person name="Stams A.J.M."/>
            <person name="Plugge C.M."/>
        </authorList>
    </citation>
    <scope>NUCLEOTIDE SEQUENCE [LARGE SCALE GENOMIC DNA]</scope>
    <source>
        <strain evidence="12">MSAO_Bac1</strain>
    </source>
</reference>
<evidence type="ECO:0000256" key="2">
    <source>
        <dbReference type="ARBA" id="ARBA00005346"/>
    </source>
</evidence>
<feature type="transmembrane region" description="Helical" evidence="9">
    <location>
        <begin position="110"/>
        <end position="136"/>
    </location>
</feature>
<dbReference type="PANTHER" id="PTHR42703">
    <property type="entry name" value="NADH DEHYDROGENASE"/>
    <property type="match status" value="1"/>
</dbReference>
<dbReference type="PANTHER" id="PTHR42703:SF1">
    <property type="entry name" value="NA(+)_H(+) ANTIPORTER SUBUNIT D1"/>
    <property type="match status" value="1"/>
</dbReference>